<comment type="caution">
    <text evidence="3">The sequence shown here is derived from an EMBL/GenBank/DDBJ whole genome shotgun (WGS) entry which is preliminary data.</text>
</comment>
<evidence type="ECO:0000313" key="3">
    <source>
        <dbReference type="EMBL" id="KAJ8452670.1"/>
    </source>
</evidence>
<dbReference type="OrthoDB" id="25498at2759"/>
<dbReference type="AlphaFoldDB" id="A0A9Q1QUF7"/>
<proteinExistence type="predicted"/>
<dbReference type="GO" id="GO:0003743">
    <property type="term" value="F:translation initiation factor activity"/>
    <property type="evidence" value="ECO:0007669"/>
    <property type="project" value="TreeGrafter"/>
</dbReference>
<dbReference type="PANTHER" id="PTHR10540:SF6">
    <property type="entry name" value="EUKARYOTIC TRANSLATION INITIATION FACTOR 3 SUBUNIT F"/>
    <property type="match status" value="1"/>
</dbReference>
<name>A0A9Q1QUF7_9CARY</name>
<dbReference type="GO" id="GO:0031369">
    <property type="term" value="F:translation initiation factor binding"/>
    <property type="evidence" value="ECO:0007669"/>
    <property type="project" value="TreeGrafter"/>
</dbReference>
<evidence type="ECO:0000313" key="4">
    <source>
        <dbReference type="Proteomes" id="UP001153076"/>
    </source>
</evidence>
<dbReference type="Pfam" id="PF13012">
    <property type="entry name" value="MitMem_reg"/>
    <property type="match status" value="1"/>
</dbReference>
<protein>
    <submittedName>
        <fullName evidence="3">Uncharacterized protein</fullName>
    </submittedName>
</protein>
<dbReference type="Gene3D" id="3.40.140.10">
    <property type="entry name" value="Cytidine Deaminase, domain 2"/>
    <property type="match status" value="2"/>
</dbReference>
<gene>
    <name evidence="3" type="ORF">Cgig2_005006</name>
</gene>
<dbReference type="Proteomes" id="UP001153076">
    <property type="component" value="Unassembled WGS sequence"/>
</dbReference>
<feature type="domain" description="JAB1/MPN/MOV34 metalloenzyme" evidence="1">
    <location>
        <begin position="16"/>
        <end position="73"/>
    </location>
</feature>
<accession>A0A9Q1QUF7</accession>
<dbReference type="GO" id="GO:0071541">
    <property type="term" value="C:eukaryotic translation initiation factor 3 complex, eIF3m"/>
    <property type="evidence" value="ECO:0007669"/>
    <property type="project" value="TreeGrafter"/>
</dbReference>
<dbReference type="InterPro" id="IPR024969">
    <property type="entry name" value="EIF3F/CSN6-like_C"/>
</dbReference>
<organism evidence="3 4">
    <name type="scientific">Carnegiea gigantea</name>
    <dbReference type="NCBI Taxonomy" id="171969"/>
    <lineage>
        <taxon>Eukaryota</taxon>
        <taxon>Viridiplantae</taxon>
        <taxon>Streptophyta</taxon>
        <taxon>Embryophyta</taxon>
        <taxon>Tracheophyta</taxon>
        <taxon>Spermatophyta</taxon>
        <taxon>Magnoliopsida</taxon>
        <taxon>eudicotyledons</taxon>
        <taxon>Gunneridae</taxon>
        <taxon>Pentapetalae</taxon>
        <taxon>Caryophyllales</taxon>
        <taxon>Cactineae</taxon>
        <taxon>Cactaceae</taxon>
        <taxon>Cactoideae</taxon>
        <taxon>Echinocereeae</taxon>
        <taxon>Carnegiea</taxon>
    </lineage>
</organism>
<dbReference type="PANTHER" id="PTHR10540">
    <property type="entry name" value="EUKARYOTIC TRANSLATION INITIATION FACTOR 3 SUBUNIT F-RELATED"/>
    <property type="match status" value="1"/>
</dbReference>
<dbReference type="GO" id="GO:0008237">
    <property type="term" value="F:metallopeptidase activity"/>
    <property type="evidence" value="ECO:0007669"/>
    <property type="project" value="InterPro"/>
</dbReference>
<feature type="domain" description="EIF3F/CSN6-like C-terminal" evidence="2">
    <location>
        <begin position="306"/>
        <end position="367"/>
    </location>
</feature>
<sequence>MPDGEKTVVQFGGPNLSVRVHPLVILSICDWYVRRPDQAERGIGTLRGSVLPDGTIDVCNSYAVPHNESSDQVAYFLLLLTPSNFDNWIEAHEVMTMSLVWVSLGFGRFQFQDADDRFFDEIAGALRGSNAILAVAFRHRQVSAVNHMSGSTACILRNLGSITCDALATTRSSLMISFNVISSEYPALFLSHLFLSLRWIPTVPSWLLQNDFLFPFTILTSYVPLLMFHFPHFVHLYSTRFGVSGGSALIHEFYSREVPNPFHLTVDTAFRNGEAIIKAFVSVNLSLGEQPLAAQFQEIQWASDEKHVAPDNKIARFLAEAVSSLPKIGPAAFDKLVNDSLQDQDQLLLLCASSITRTQLTLAEKLNTAAQIL</sequence>
<dbReference type="EMBL" id="JAKOGI010000003">
    <property type="protein sequence ID" value="KAJ8452670.1"/>
    <property type="molecule type" value="Genomic_DNA"/>
</dbReference>
<reference evidence="3" key="1">
    <citation type="submission" date="2022-04" db="EMBL/GenBank/DDBJ databases">
        <title>Carnegiea gigantea Genome sequencing and assembly v2.</title>
        <authorList>
            <person name="Copetti D."/>
            <person name="Sanderson M.J."/>
            <person name="Burquez A."/>
            <person name="Wojciechowski M.F."/>
        </authorList>
    </citation>
    <scope>NUCLEOTIDE SEQUENCE</scope>
    <source>
        <strain evidence="3">SGP5-SGP5p</strain>
        <tissue evidence="3">Aerial part</tissue>
    </source>
</reference>
<dbReference type="Pfam" id="PF01398">
    <property type="entry name" value="JAB"/>
    <property type="match status" value="1"/>
</dbReference>
<evidence type="ECO:0000259" key="2">
    <source>
        <dbReference type="Pfam" id="PF13012"/>
    </source>
</evidence>
<dbReference type="InterPro" id="IPR000555">
    <property type="entry name" value="JAMM/MPN+_dom"/>
</dbReference>
<keyword evidence="4" id="KW-1185">Reference proteome</keyword>
<evidence type="ECO:0000259" key="1">
    <source>
        <dbReference type="Pfam" id="PF01398"/>
    </source>
</evidence>